<protein>
    <recommendedName>
        <fullName evidence="4">DUF3575 domain-containing protein</fullName>
    </recommendedName>
</protein>
<dbReference type="AlphaFoldDB" id="A0A1S7DS12"/>
<evidence type="ECO:0000313" key="2">
    <source>
        <dbReference type="EMBL" id="AQY21910.1"/>
    </source>
</evidence>
<accession>A0A1S7DS12</accession>
<keyword evidence="1" id="KW-0732">Signal</keyword>
<organism evidence="2 3">
    <name type="scientific">Riemerella anatipestifer</name>
    <name type="common">Moraxella anatipestifer</name>
    <dbReference type="NCBI Taxonomy" id="34085"/>
    <lineage>
        <taxon>Bacteria</taxon>
        <taxon>Pseudomonadati</taxon>
        <taxon>Bacteroidota</taxon>
        <taxon>Flavobacteriia</taxon>
        <taxon>Flavobacteriales</taxon>
        <taxon>Weeksellaceae</taxon>
        <taxon>Riemerella</taxon>
    </lineage>
</organism>
<dbReference type="InterPro" id="IPR046111">
    <property type="entry name" value="DUF6048"/>
</dbReference>
<name>A0A1S7DS12_RIEAN</name>
<gene>
    <name evidence="2" type="ORF">AB406_0960</name>
</gene>
<feature type="chain" id="PRO_5012074352" description="DUF3575 domain-containing protein" evidence="1">
    <location>
        <begin position="21"/>
        <end position="218"/>
    </location>
</feature>
<dbReference type="Proteomes" id="UP000189883">
    <property type="component" value="Chromosome"/>
</dbReference>
<evidence type="ECO:0000256" key="1">
    <source>
        <dbReference type="SAM" id="SignalP"/>
    </source>
</evidence>
<feature type="signal peptide" evidence="1">
    <location>
        <begin position="1"/>
        <end position="20"/>
    </location>
</feature>
<dbReference type="EMBL" id="CP011859">
    <property type="protein sequence ID" value="AQY21910.1"/>
    <property type="molecule type" value="Genomic_DNA"/>
</dbReference>
<dbReference type="Pfam" id="PF19515">
    <property type="entry name" value="DUF6048"/>
    <property type="match status" value="1"/>
</dbReference>
<sequence length="218" mass="24371">MKIKPIFILFFSVFFLNLSAQDKDNLKTKWKYQPNAMVGVNVLGAGLSVFSKQKNIQFFVSSEIKGKLNGIVEGGYAQNIYDKNAYNATTSGIFGKLGAFYMMVTDAEDRRNGFYAGGKLATAFYQQTYQAIPTKGSLGQVFTTSLPTSRQSSYWVEATVGGRVRLFNSNFFIDVNAQPKYLLYTTKQDGVFPMVVPGFGRSSGKFNMGFAWNLAYYF</sequence>
<evidence type="ECO:0000313" key="3">
    <source>
        <dbReference type="Proteomes" id="UP000189883"/>
    </source>
</evidence>
<evidence type="ECO:0008006" key="4">
    <source>
        <dbReference type="Google" id="ProtNLM"/>
    </source>
</evidence>
<proteinExistence type="predicted"/>
<reference evidence="2 3" key="1">
    <citation type="submission" date="2015-06" db="EMBL/GenBank/DDBJ databases">
        <title>R. anatipestifer strain HXb2 is the most virulent strain so far, and the genome sequence would help us uncover the pathogenesis.</title>
        <authorList>
            <person name="Hu Q."/>
            <person name="Qi J."/>
            <person name="Bo H."/>
            <person name="Liu G."/>
            <person name="Tao M."/>
            <person name="Ding Y."/>
            <person name="Xue Y."/>
        </authorList>
    </citation>
    <scope>NUCLEOTIDE SEQUENCE [LARGE SCALE GENOMIC DNA]</scope>
    <source>
        <strain evidence="2 3">HXb2</strain>
    </source>
</reference>
<dbReference type="RefSeq" id="WP_079207179.1">
    <property type="nucleotide sequence ID" value="NZ_CP011859.1"/>
</dbReference>